<sequence>MNEAQTEPKKIRVFIADDHEMVRVGLRAMFQGTEIEVVGEAGTGEDAVNFLRNNDVDVAILDVRMPHGDGLNALGRIKLEKPDLPVLILSTFDNPSYVARAVAFGAQGYLLKSSTRDELLEAIRAAARGESIWTREELRRVAGGLATPRTQGNIDIPLTQRESEVLRHLARGMTNKEIAQALKISYETVKEHVQHILRKIGVTDRTQAAVWAVKNGLV</sequence>
<dbReference type="SMART" id="SM00448">
    <property type="entry name" value="REC"/>
    <property type="match status" value="1"/>
</dbReference>
<dbReference type="GO" id="GO:0000160">
    <property type="term" value="P:phosphorelay signal transduction system"/>
    <property type="evidence" value="ECO:0007669"/>
    <property type="project" value="InterPro"/>
</dbReference>
<keyword evidence="2" id="KW-0805">Transcription regulation</keyword>
<organism evidence="8 9">
    <name type="scientific">Thermogutta terrifontis</name>
    <dbReference type="NCBI Taxonomy" id="1331910"/>
    <lineage>
        <taxon>Bacteria</taxon>
        <taxon>Pseudomonadati</taxon>
        <taxon>Planctomycetota</taxon>
        <taxon>Planctomycetia</taxon>
        <taxon>Pirellulales</taxon>
        <taxon>Thermoguttaceae</taxon>
        <taxon>Thermogutta</taxon>
    </lineage>
</organism>
<dbReference type="FunFam" id="1.10.10.10:FF:000153">
    <property type="entry name" value="LuxR family transcriptional regulator"/>
    <property type="match status" value="1"/>
</dbReference>
<dbReference type="InterPro" id="IPR016032">
    <property type="entry name" value="Sig_transdc_resp-reg_C-effctor"/>
</dbReference>
<dbReference type="Proteomes" id="UP000215086">
    <property type="component" value="Chromosome"/>
</dbReference>
<evidence type="ECO:0000256" key="3">
    <source>
        <dbReference type="ARBA" id="ARBA00023125"/>
    </source>
</evidence>
<dbReference type="SUPFAM" id="SSF52172">
    <property type="entry name" value="CheY-like"/>
    <property type="match status" value="1"/>
</dbReference>
<accession>A0A286RHK5</accession>
<keyword evidence="1 5" id="KW-0597">Phosphoprotein</keyword>
<dbReference type="InterPro" id="IPR011006">
    <property type="entry name" value="CheY-like_superfamily"/>
</dbReference>
<dbReference type="CDD" id="cd06170">
    <property type="entry name" value="LuxR_C_like"/>
    <property type="match status" value="1"/>
</dbReference>
<dbReference type="InterPro" id="IPR058245">
    <property type="entry name" value="NreC/VraR/RcsB-like_REC"/>
</dbReference>
<evidence type="ECO:0000259" key="7">
    <source>
        <dbReference type="PROSITE" id="PS50110"/>
    </source>
</evidence>
<dbReference type="Pfam" id="PF00072">
    <property type="entry name" value="Response_reg"/>
    <property type="match status" value="1"/>
</dbReference>
<dbReference type="SUPFAM" id="SSF46894">
    <property type="entry name" value="C-terminal effector domain of the bipartite response regulators"/>
    <property type="match status" value="1"/>
</dbReference>
<evidence type="ECO:0000256" key="4">
    <source>
        <dbReference type="ARBA" id="ARBA00023163"/>
    </source>
</evidence>
<evidence type="ECO:0000313" key="8">
    <source>
        <dbReference type="EMBL" id="ASV75439.1"/>
    </source>
</evidence>
<dbReference type="RefSeq" id="WP_095415498.1">
    <property type="nucleotide sequence ID" value="NZ_CP018477.1"/>
</dbReference>
<dbReference type="GO" id="GO:0003677">
    <property type="term" value="F:DNA binding"/>
    <property type="evidence" value="ECO:0007669"/>
    <property type="project" value="UniProtKB-KW"/>
</dbReference>
<dbReference type="Gene3D" id="3.40.50.2300">
    <property type="match status" value="1"/>
</dbReference>
<dbReference type="KEGG" id="ttf:THTE_2837"/>
<protein>
    <submittedName>
        <fullName evidence="8">Two-component system response regulator</fullName>
    </submittedName>
</protein>
<evidence type="ECO:0000313" key="9">
    <source>
        <dbReference type="Proteomes" id="UP000215086"/>
    </source>
</evidence>
<dbReference type="OrthoDB" id="271936at2"/>
<keyword evidence="9" id="KW-1185">Reference proteome</keyword>
<evidence type="ECO:0000256" key="5">
    <source>
        <dbReference type="PROSITE-ProRule" id="PRU00169"/>
    </source>
</evidence>
<dbReference type="SMART" id="SM00421">
    <property type="entry name" value="HTH_LUXR"/>
    <property type="match status" value="1"/>
</dbReference>
<name>A0A286RHK5_9BACT</name>
<dbReference type="InterPro" id="IPR039420">
    <property type="entry name" value="WalR-like"/>
</dbReference>
<dbReference type="EMBL" id="CP018477">
    <property type="protein sequence ID" value="ASV75439.1"/>
    <property type="molecule type" value="Genomic_DNA"/>
</dbReference>
<dbReference type="PROSITE" id="PS00622">
    <property type="entry name" value="HTH_LUXR_1"/>
    <property type="match status" value="1"/>
</dbReference>
<keyword evidence="3" id="KW-0238">DNA-binding</keyword>
<feature type="domain" description="Response regulatory" evidence="7">
    <location>
        <begin position="12"/>
        <end position="127"/>
    </location>
</feature>
<dbReference type="CDD" id="cd17535">
    <property type="entry name" value="REC_NarL-like"/>
    <property type="match status" value="1"/>
</dbReference>
<evidence type="ECO:0000256" key="2">
    <source>
        <dbReference type="ARBA" id="ARBA00023015"/>
    </source>
</evidence>
<dbReference type="InterPro" id="IPR000792">
    <property type="entry name" value="Tscrpt_reg_LuxR_C"/>
</dbReference>
<dbReference type="PROSITE" id="PS50043">
    <property type="entry name" value="HTH_LUXR_2"/>
    <property type="match status" value="1"/>
</dbReference>
<dbReference type="GO" id="GO:0006355">
    <property type="term" value="P:regulation of DNA-templated transcription"/>
    <property type="evidence" value="ECO:0007669"/>
    <property type="project" value="InterPro"/>
</dbReference>
<dbReference type="PANTHER" id="PTHR43214">
    <property type="entry name" value="TWO-COMPONENT RESPONSE REGULATOR"/>
    <property type="match status" value="1"/>
</dbReference>
<gene>
    <name evidence="8" type="ORF">THTE_2837</name>
</gene>
<keyword evidence="4" id="KW-0804">Transcription</keyword>
<dbReference type="AlphaFoldDB" id="A0A286RHK5"/>
<dbReference type="Pfam" id="PF00196">
    <property type="entry name" value="GerE"/>
    <property type="match status" value="1"/>
</dbReference>
<evidence type="ECO:0000259" key="6">
    <source>
        <dbReference type="PROSITE" id="PS50043"/>
    </source>
</evidence>
<reference evidence="8 9" key="1">
    <citation type="journal article" name="Front. Microbiol.">
        <title>Sugar Metabolism of the First Thermophilic Planctomycete Thermogutta terrifontis: Comparative Genomic and Transcriptomic Approaches.</title>
        <authorList>
            <person name="Elcheninov A.G."/>
            <person name="Menzel P."/>
            <person name="Gudbergsdottir S.R."/>
            <person name="Slesarev A.I."/>
            <person name="Kadnikov V.V."/>
            <person name="Krogh A."/>
            <person name="Bonch-Osmolovskaya E.A."/>
            <person name="Peng X."/>
            <person name="Kublanov I.V."/>
        </authorList>
    </citation>
    <scope>NUCLEOTIDE SEQUENCE [LARGE SCALE GENOMIC DNA]</scope>
    <source>
        <strain evidence="8 9">R1</strain>
    </source>
</reference>
<evidence type="ECO:0000256" key="1">
    <source>
        <dbReference type="ARBA" id="ARBA00022553"/>
    </source>
</evidence>
<feature type="domain" description="HTH luxR-type" evidence="6">
    <location>
        <begin position="151"/>
        <end position="216"/>
    </location>
</feature>
<dbReference type="InterPro" id="IPR001789">
    <property type="entry name" value="Sig_transdc_resp-reg_receiver"/>
</dbReference>
<feature type="modified residue" description="4-aspartylphosphate" evidence="5">
    <location>
        <position position="62"/>
    </location>
</feature>
<dbReference type="PROSITE" id="PS50110">
    <property type="entry name" value="RESPONSE_REGULATORY"/>
    <property type="match status" value="1"/>
</dbReference>
<proteinExistence type="predicted"/>
<dbReference type="PRINTS" id="PR00038">
    <property type="entry name" value="HTHLUXR"/>
</dbReference>